<dbReference type="Proteomes" id="UP000676336">
    <property type="component" value="Unassembled WGS sequence"/>
</dbReference>
<dbReference type="Proteomes" id="UP000681967">
    <property type="component" value="Unassembled WGS sequence"/>
</dbReference>
<dbReference type="GO" id="GO:0004197">
    <property type="term" value="F:cysteine-type endopeptidase activity"/>
    <property type="evidence" value="ECO:0007669"/>
    <property type="project" value="InterPro"/>
</dbReference>
<organism evidence="3 4">
    <name type="scientific">Rotaria magnacalcarata</name>
    <dbReference type="NCBI Taxonomy" id="392030"/>
    <lineage>
        <taxon>Eukaryota</taxon>
        <taxon>Metazoa</taxon>
        <taxon>Spiralia</taxon>
        <taxon>Gnathifera</taxon>
        <taxon>Rotifera</taxon>
        <taxon>Eurotatoria</taxon>
        <taxon>Bdelloidea</taxon>
        <taxon>Philodinida</taxon>
        <taxon>Philodinidae</taxon>
        <taxon>Rotaria</taxon>
    </lineage>
</organism>
<evidence type="ECO:0000313" key="3">
    <source>
        <dbReference type="EMBL" id="CAF5112591.1"/>
    </source>
</evidence>
<comment type="caution">
    <text evidence="3">The sequence shown here is derived from an EMBL/GenBank/DDBJ whole genome shotgun (WGS) entry which is preliminary data.</text>
</comment>
<dbReference type="PANTHER" id="PTHR22576:SF37">
    <property type="entry name" value="MUCOSA-ASSOCIATED LYMPHOID TISSUE LYMPHOMA TRANSLOCATION PROTEIN 1"/>
    <property type="match status" value="1"/>
</dbReference>
<dbReference type="InterPro" id="IPR029030">
    <property type="entry name" value="Caspase-like_dom_sf"/>
</dbReference>
<dbReference type="SUPFAM" id="SSF52129">
    <property type="entry name" value="Caspase-like"/>
    <property type="match status" value="1"/>
</dbReference>
<dbReference type="AlphaFoldDB" id="A0A8S3F9Y9"/>
<accession>A0A8S3F9Y9</accession>
<protein>
    <recommendedName>
        <fullName evidence="1">Peptidase C14 caspase domain-containing protein</fullName>
    </recommendedName>
</protein>
<dbReference type="GO" id="GO:0006508">
    <property type="term" value="P:proteolysis"/>
    <property type="evidence" value="ECO:0007669"/>
    <property type="project" value="InterPro"/>
</dbReference>
<evidence type="ECO:0000313" key="2">
    <source>
        <dbReference type="EMBL" id="CAF5054574.1"/>
    </source>
</evidence>
<dbReference type="EMBL" id="CAJOBH010226889">
    <property type="protein sequence ID" value="CAF5054574.1"/>
    <property type="molecule type" value="Genomic_DNA"/>
</dbReference>
<sequence>GKNYLVPIEKVCDPEFDCVCLDTMLKQLNRCGDNILNVIILDACRADKDNNTWKTKGANAEECSEPAYGKALTSYVRLPTESQFALIFSSDPGTVSFGSKAGENSFFTSALLNHLITPNLTLEEIMRNVQNEILEKSSKRQRPWLNSCLREPFYLNGGL</sequence>
<dbReference type="Pfam" id="PF00656">
    <property type="entry name" value="Peptidase_C14"/>
    <property type="match status" value="1"/>
</dbReference>
<dbReference type="EMBL" id="CAJOBI010255619">
    <property type="protein sequence ID" value="CAF5112591.1"/>
    <property type="molecule type" value="Genomic_DNA"/>
</dbReference>
<name>A0A8S3F9Y9_9BILA</name>
<feature type="domain" description="Peptidase C14 caspase" evidence="1">
    <location>
        <begin position="3"/>
        <end position="154"/>
    </location>
</feature>
<proteinExistence type="predicted"/>
<dbReference type="InterPro" id="IPR011600">
    <property type="entry name" value="Pept_C14_caspase"/>
</dbReference>
<gene>
    <name evidence="2" type="ORF">BYL167_LOCUS58507</name>
    <name evidence="3" type="ORF">SMN809_LOCUS62168</name>
</gene>
<evidence type="ECO:0000259" key="1">
    <source>
        <dbReference type="Pfam" id="PF00656"/>
    </source>
</evidence>
<feature type="non-terminal residue" evidence="3">
    <location>
        <position position="1"/>
    </location>
</feature>
<dbReference type="Gene3D" id="3.40.50.1460">
    <property type="match status" value="1"/>
</dbReference>
<dbReference type="PANTHER" id="PTHR22576">
    <property type="entry name" value="MUCOSA ASSOCIATED LYMPHOID TISSUE LYMPHOMA TRANSLOCATION PROTEIN 1/PARACASPASE"/>
    <property type="match status" value="1"/>
</dbReference>
<evidence type="ECO:0000313" key="4">
    <source>
        <dbReference type="Proteomes" id="UP000676336"/>
    </source>
</evidence>
<reference evidence="3" key="1">
    <citation type="submission" date="2021-02" db="EMBL/GenBank/DDBJ databases">
        <authorList>
            <person name="Nowell W R."/>
        </authorList>
    </citation>
    <scope>NUCLEOTIDE SEQUENCE</scope>
</reference>
<dbReference type="InterPro" id="IPR052039">
    <property type="entry name" value="Caspase-related_regulators"/>
</dbReference>